<proteinExistence type="predicted"/>
<name>A0ABR9G855_9GAMM</name>
<organism evidence="1 2">
    <name type="scientific">Dyella acidiphila</name>
    <dbReference type="NCBI Taxonomy" id="2775866"/>
    <lineage>
        <taxon>Bacteria</taxon>
        <taxon>Pseudomonadati</taxon>
        <taxon>Pseudomonadota</taxon>
        <taxon>Gammaproteobacteria</taxon>
        <taxon>Lysobacterales</taxon>
        <taxon>Rhodanobacteraceae</taxon>
        <taxon>Dyella</taxon>
    </lineage>
</organism>
<keyword evidence="2" id="KW-1185">Reference proteome</keyword>
<evidence type="ECO:0000313" key="1">
    <source>
        <dbReference type="EMBL" id="MBE1160191.1"/>
    </source>
</evidence>
<sequence length="165" mass="18032">MKRAARRQLWLLAAVVALLAAAWWQMHNDQQTAPGRLLSLDPAAITRVDLQTGNAAAEHYVKRDAHWWRIDSGTPVRADDMHLGELVRIAAAPVQSWAAASDYDPAKIGLAPPQATLDLDGQTLQFGGMTAIGQNAYVQVGQRVGIVSLRYMPRSAAQSQNIRPE</sequence>
<protein>
    <recommendedName>
        <fullName evidence="3">DUF4340 domain-containing protein</fullName>
    </recommendedName>
</protein>
<comment type="caution">
    <text evidence="1">The sequence shown here is derived from an EMBL/GenBank/DDBJ whole genome shotgun (WGS) entry which is preliminary data.</text>
</comment>
<accession>A0ABR9G855</accession>
<dbReference type="Proteomes" id="UP000651010">
    <property type="component" value="Unassembled WGS sequence"/>
</dbReference>
<evidence type="ECO:0000313" key="2">
    <source>
        <dbReference type="Proteomes" id="UP000651010"/>
    </source>
</evidence>
<dbReference type="EMBL" id="JACZZA010000003">
    <property type="protein sequence ID" value="MBE1160191.1"/>
    <property type="molecule type" value="Genomic_DNA"/>
</dbReference>
<evidence type="ECO:0008006" key="3">
    <source>
        <dbReference type="Google" id="ProtNLM"/>
    </source>
</evidence>
<dbReference type="RefSeq" id="WP_192555054.1">
    <property type="nucleotide sequence ID" value="NZ_JACZZA010000003.1"/>
</dbReference>
<gene>
    <name evidence="1" type="ORF">IGX34_07310</name>
</gene>
<reference evidence="1 2" key="1">
    <citation type="submission" date="2020-09" db="EMBL/GenBank/DDBJ databases">
        <title>Dyella sp. 7MK23 isolated from forest soil.</title>
        <authorList>
            <person name="Fu J."/>
        </authorList>
    </citation>
    <scope>NUCLEOTIDE SEQUENCE [LARGE SCALE GENOMIC DNA]</scope>
    <source>
        <strain evidence="1 2">7MK23</strain>
    </source>
</reference>